<dbReference type="Gene3D" id="1.20.5.170">
    <property type="match status" value="1"/>
</dbReference>
<feature type="coiled-coil region" evidence="1">
    <location>
        <begin position="130"/>
        <end position="164"/>
    </location>
</feature>
<name>A0A7S0QJA2_9CRYP</name>
<dbReference type="InterPro" id="IPR004827">
    <property type="entry name" value="bZIP"/>
</dbReference>
<dbReference type="InterPro" id="IPR046347">
    <property type="entry name" value="bZIP_sf"/>
</dbReference>
<proteinExistence type="predicted"/>
<keyword evidence="1" id="KW-0175">Coiled coil</keyword>
<accession>A0A7S0QJA2</accession>
<gene>
    <name evidence="3" type="ORF">CCUR1050_LOCUS11375</name>
</gene>
<sequence>MAEVDGFLAICGPPFFSHELDLEQLADCRLLEDLVIESNITACSEMDREFTRVIMPSMHSARDYCEQQIGQLDSAVTCIMDADSAPVPVTRGKRGLRYDVDQVADTKLRNRLLKNRESADQSRKRKLEAMKGYELLLEKQDAENKRLKDINAALVHRIAEIEEALSRHTVVRDDAQSVS</sequence>
<organism evidence="3">
    <name type="scientific">Cryptomonas curvata</name>
    <dbReference type="NCBI Taxonomy" id="233186"/>
    <lineage>
        <taxon>Eukaryota</taxon>
        <taxon>Cryptophyceae</taxon>
        <taxon>Cryptomonadales</taxon>
        <taxon>Cryptomonadaceae</taxon>
        <taxon>Cryptomonas</taxon>
    </lineage>
</organism>
<dbReference type="AlphaFoldDB" id="A0A7S0QJA2"/>
<dbReference type="SUPFAM" id="SSF57959">
    <property type="entry name" value="Leucine zipper domain"/>
    <property type="match status" value="1"/>
</dbReference>
<dbReference type="SMART" id="SM00338">
    <property type="entry name" value="BRLZ"/>
    <property type="match status" value="1"/>
</dbReference>
<reference evidence="3" key="1">
    <citation type="submission" date="2021-01" db="EMBL/GenBank/DDBJ databases">
        <authorList>
            <person name="Corre E."/>
            <person name="Pelletier E."/>
            <person name="Niang G."/>
            <person name="Scheremetjew M."/>
            <person name="Finn R."/>
            <person name="Kale V."/>
            <person name="Holt S."/>
            <person name="Cochrane G."/>
            <person name="Meng A."/>
            <person name="Brown T."/>
            <person name="Cohen L."/>
        </authorList>
    </citation>
    <scope>NUCLEOTIDE SEQUENCE</scope>
    <source>
        <strain evidence="3">CCAP979/52</strain>
    </source>
</reference>
<evidence type="ECO:0000256" key="1">
    <source>
        <dbReference type="SAM" id="Coils"/>
    </source>
</evidence>
<evidence type="ECO:0000259" key="2">
    <source>
        <dbReference type="PROSITE" id="PS00036"/>
    </source>
</evidence>
<evidence type="ECO:0000313" key="3">
    <source>
        <dbReference type="EMBL" id="CAD8633694.1"/>
    </source>
</evidence>
<protein>
    <recommendedName>
        <fullName evidence="2">BZIP domain-containing protein</fullName>
    </recommendedName>
</protein>
<feature type="domain" description="BZIP" evidence="2">
    <location>
        <begin position="111"/>
        <end position="125"/>
    </location>
</feature>
<dbReference type="PROSITE" id="PS00036">
    <property type="entry name" value="BZIP_BASIC"/>
    <property type="match status" value="1"/>
</dbReference>
<dbReference type="GO" id="GO:0003700">
    <property type="term" value="F:DNA-binding transcription factor activity"/>
    <property type="evidence" value="ECO:0007669"/>
    <property type="project" value="InterPro"/>
</dbReference>
<dbReference type="EMBL" id="HBEZ01020503">
    <property type="protein sequence ID" value="CAD8633694.1"/>
    <property type="molecule type" value="Transcribed_RNA"/>
</dbReference>